<reference evidence="2" key="1">
    <citation type="submission" date="2023-03" db="EMBL/GenBank/DDBJ databases">
        <authorList>
            <person name="Julca I."/>
        </authorList>
    </citation>
    <scope>NUCLEOTIDE SEQUENCE</scope>
</reference>
<dbReference type="EMBL" id="OX459122">
    <property type="protein sequence ID" value="CAI9106319.1"/>
    <property type="molecule type" value="Genomic_DNA"/>
</dbReference>
<dbReference type="Proteomes" id="UP001161247">
    <property type="component" value="Chromosome 5"/>
</dbReference>
<dbReference type="AlphaFoldDB" id="A0AAV1DEM9"/>
<proteinExistence type="predicted"/>
<name>A0AAV1DEM9_OLDCO</name>
<feature type="region of interest" description="Disordered" evidence="1">
    <location>
        <begin position="24"/>
        <end position="52"/>
    </location>
</feature>
<protein>
    <submittedName>
        <fullName evidence="2">OLC1v1005449C1</fullName>
    </submittedName>
</protein>
<keyword evidence="3" id="KW-1185">Reference proteome</keyword>
<organism evidence="2 3">
    <name type="scientific">Oldenlandia corymbosa var. corymbosa</name>
    <dbReference type="NCBI Taxonomy" id="529605"/>
    <lineage>
        <taxon>Eukaryota</taxon>
        <taxon>Viridiplantae</taxon>
        <taxon>Streptophyta</taxon>
        <taxon>Embryophyta</taxon>
        <taxon>Tracheophyta</taxon>
        <taxon>Spermatophyta</taxon>
        <taxon>Magnoliopsida</taxon>
        <taxon>eudicotyledons</taxon>
        <taxon>Gunneridae</taxon>
        <taxon>Pentapetalae</taxon>
        <taxon>asterids</taxon>
        <taxon>lamiids</taxon>
        <taxon>Gentianales</taxon>
        <taxon>Rubiaceae</taxon>
        <taxon>Rubioideae</taxon>
        <taxon>Spermacoceae</taxon>
        <taxon>Hedyotis-Oldenlandia complex</taxon>
        <taxon>Oldenlandia</taxon>
    </lineage>
</organism>
<sequence>MTRNIQEVLGVADKLDQYWVLYSSSSGLGGKLGDGSRLSISPERMKTSSTKG</sequence>
<evidence type="ECO:0000313" key="3">
    <source>
        <dbReference type="Proteomes" id="UP001161247"/>
    </source>
</evidence>
<accession>A0AAV1DEM9</accession>
<evidence type="ECO:0000313" key="2">
    <source>
        <dbReference type="EMBL" id="CAI9106319.1"/>
    </source>
</evidence>
<gene>
    <name evidence="2" type="ORF">OLC1_LOCUS14832</name>
</gene>
<evidence type="ECO:0000256" key="1">
    <source>
        <dbReference type="SAM" id="MobiDB-lite"/>
    </source>
</evidence>